<comment type="caution">
    <text evidence="2">The sequence shown here is derived from an EMBL/GenBank/DDBJ whole genome shotgun (WGS) entry which is preliminary data.</text>
</comment>
<dbReference type="Gramene" id="OE9A027263T1">
    <property type="protein sequence ID" value="OE9A027263C1"/>
    <property type="gene ID" value="OE9A027263"/>
</dbReference>
<dbReference type="OrthoDB" id="913743at2759"/>
<evidence type="ECO:0000313" key="2">
    <source>
        <dbReference type="EMBL" id="CAA2981926.1"/>
    </source>
</evidence>
<feature type="compositionally biased region" description="Acidic residues" evidence="1">
    <location>
        <begin position="132"/>
        <end position="142"/>
    </location>
</feature>
<keyword evidence="3" id="KW-1185">Reference proteome</keyword>
<dbReference type="Proteomes" id="UP000594638">
    <property type="component" value="Unassembled WGS sequence"/>
</dbReference>
<feature type="region of interest" description="Disordered" evidence="1">
    <location>
        <begin position="106"/>
        <end position="208"/>
    </location>
</feature>
<organism evidence="2 3">
    <name type="scientific">Olea europaea subsp. europaea</name>
    <dbReference type="NCBI Taxonomy" id="158383"/>
    <lineage>
        <taxon>Eukaryota</taxon>
        <taxon>Viridiplantae</taxon>
        <taxon>Streptophyta</taxon>
        <taxon>Embryophyta</taxon>
        <taxon>Tracheophyta</taxon>
        <taxon>Spermatophyta</taxon>
        <taxon>Magnoliopsida</taxon>
        <taxon>eudicotyledons</taxon>
        <taxon>Gunneridae</taxon>
        <taxon>Pentapetalae</taxon>
        <taxon>asterids</taxon>
        <taxon>lamiids</taxon>
        <taxon>Lamiales</taxon>
        <taxon>Oleaceae</taxon>
        <taxon>Oleeae</taxon>
        <taxon>Olea</taxon>
    </lineage>
</organism>
<evidence type="ECO:0000256" key="1">
    <source>
        <dbReference type="SAM" id="MobiDB-lite"/>
    </source>
</evidence>
<evidence type="ECO:0000313" key="3">
    <source>
        <dbReference type="Proteomes" id="UP000594638"/>
    </source>
</evidence>
<sequence>MYTIHDFPIAMQVWAYEAVPEIGERFGQRVGERMPRLLIWFARKQPQHRTYNAFFKNVQLHVYTTIHPTDVEAEQQYFFALVSYDDPPVPVLDDIARTVVGPQFNASHAGNGSGGQLTRQDFDNGVSSGGSTEDETSEDDDGDRQSGSDRDDDDTEDSGVGACERSSDGEDTRRGQTGASSTPRVPHVSSPVRGPTMETRPIGTSGSNLTRGEVEELLLDQRILLEMQLRTVKLEIEQHVMSECKKFRDFLTTFVALAGPTPIAVATPTDTEAEVLDVNGGDVEPFSDEQDIRADTGTAHVQANGGDIVPCLDDEHHLMPAATDEQLDGGVMECSHATPINDTEFEGYDVMDDDGDLTEIPVPATVAEPGHEFPTTR</sequence>
<proteinExistence type="predicted"/>
<dbReference type="EMBL" id="CACTIH010003683">
    <property type="protein sequence ID" value="CAA2981926.1"/>
    <property type="molecule type" value="Genomic_DNA"/>
</dbReference>
<feature type="compositionally biased region" description="Basic and acidic residues" evidence="1">
    <location>
        <begin position="165"/>
        <end position="174"/>
    </location>
</feature>
<dbReference type="AlphaFoldDB" id="A0A8S0RRJ4"/>
<name>A0A8S0RRJ4_OLEEU</name>
<protein>
    <submittedName>
        <fullName evidence="2">Uncharacterized protein</fullName>
    </submittedName>
</protein>
<reference evidence="2 3" key="1">
    <citation type="submission" date="2019-12" db="EMBL/GenBank/DDBJ databases">
        <authorList>
            <person name="Alioto T."/>
            <person name="Alioto T."/>
            <person name="Gomez Garrido J."/>
        </authorList>
    </citation>
    <scope>NUCLEOTIDE SEQUENCE [LARGE SCALE GENOMIC DNA]</scope>
</reference>
<accession>A0A8S0RRJ4</accession>
<gene>
    <name evidence="2" type="ORF">OLEA9_A027263</name>
</gene>